<evidence type="ECO:0000256" key="2">
    <source>
        <dbReference type="SAM" id="Phobius"/>
    </source>
</evidence>
<comment type="caution">
    <text evidence="3">The sequence shown here is derived from an EMBL/GenBank/DDBJ whole genome shotgun (WGS) entry which is preliminary data.</text>
</comment>
<dbReference type="AlphaFoldDB" id="A0AA38UNF3"/>
<reference evidence="3" key="1">
    <citation type="submission" date="2022-08" db="EMBL/GenBank/DDBJ databases">
        <authorList>
            <consortium name="DOE Joint Genome Institute"/>
            <person name="Min B."/>
            <person name="Riley R."/>
            <person name="Sierra-Patev S."/>
            <person name="Naranjo-Ortiz M."/>
            <person name="Looney B."/>
            <person name="Konkel Z."/>
            <person name="Slot J.C."/>
            <person name="Sakamoto Y."/>
            <person name="Steenwyk J.L."/>
            <person name="Rokas A."/>
            <person name="Carro J."/>
            <person name="Camarero S."/>
            <person name="Ferreira P."/>
            <person name="Molpeceres G."/>
            <person name="Ruiz-Duenas F.J."/>
            <person name="Serrano A."/>
            <person name="Henrissat B."/>
            <person name="Drula E."/>
            <person name="Hughes K.W."/>
            <person name="Mata J.L."/>
            <person name="Ishikawa N.K."/>
            <person name="Vargas-Isla R."/>
            <person name="Ushijima S."/>
            <person name="Smith C.A."/>
            <person name="Ahrendt S."/>
            <person name="Andreopoulos W."/>
            <person name="He G."/>
            <person name="Labutti K."/>
            <person name="Lipzen A."/>
            <person name="Ng V."/>
            <person name="Sandor L."/>
            <person name="Barry K."/>
            <person name="Martinez A.T."/>
            <person name="Xiao Y."/>
            <person name="Gibbons J.G."/>
            <person name="Terashima K."/>
            <person name="Hibbett D.S."/>
            <person name="Grigoriev I.V."/>
        </authorList>
    </citation>
    <scope>NUCLEOTIDE SEQUENCE</scope>
    <source>
        <strain evidence="3">TFB9207</strain>
    </source>
</reference>
<organism evidence="3 4">
    <name type="scientific">Lentinula raphanica</name>
    <dbReference type="NCBI Taxonomy" id="153919"/>
    <lineage>
        <taxon>Eukaryota</taxon>
        <taxon>Fungi</taxon>
        <taxon>Dikarya</taxon>
        <taxon>Basidiomycota</taxon>
        <taxon>Agaricomycotina</taxon>
        <taxon>Agaricomycetes</taxon>
        <taxon>Agaricomycetidae</taxon>
        <taxon>Agaricales</taxon>
        <taxon>Marasmiineae</taxon>
        <taxon>Omphalotaceae</taxon>
        <taxon>Lentinula</taxon>
    </lineage>
</organism>
<name>A0AA38UNF3_9AGAR</name>
<protein>
    <submittedName>
        <fullName evidence="3">Uncharacterized protein</fullName>
    </submittedName>
</protein>
<feature type="region of interest" description="Disordered" evidence="1">
    <location>
        <begin position="181"/>
        <end position="217"/>
    </location>
</feature>
<keyword evidence="2" id="KW-1133">Transmembrane helix</keyword>
<dbReference type="Proteomes" id="UP001163846">
    <property type="component" value="Unassembled WGS sequence"/>
</dbReference>
<sequence length="229" mass="25270">MIPTVTTSLSLICRTGLSGGSDSSRVSLSHPQPAQLSTPQSLWHSSPEINHEALVEAGLAVPTNELSSECISTTTNLVRQRFESGAQFLYVHQSMSETVCRMLKTAGCYILLVCLAFGVITLVVFMFANCHQTGHLGGVRGLKCKNVHEWAKNWRRSVASDWDEPGRDEVKVEIEIERRTAMESGQGGGGGGNEQCPWLSPVCGLKPTTKEHEKRDIGRMKYRRRLDLD</sequence>
<evidence type="ECO:0000313" key="4">
    <source>
        <dbReference type="Proteomes" id="UP001163846"/>
    </source>
</evidence>
<evidence type="ECO:0000256" key="1">
    <source>
        <dbReference type="SAM" id="MobiDB-lite"/>
    </source>
</evidence>
<accession>A0AA38UNF3</accession>
<feature type="compositionally biased region" description="Polar residues" evidence="1">
    <location>
        <begin position="30"/>
        <end position="41"/>
    </location>
</feature>
<keyword evidence="4" id="KW-1185">Reference proteome</keyword>
<keyword evidence="2" id="KW-0812">Transmembrane</keyword>
<feature type="compositionally biased region" description="Basic and acidic residues" evidence="1">
    <location>
        <begin position="208"/>
        <end position="217"/>
    </location>
</feature>
<dbReference type="EMBL" id="MU805939">
    <property type="protein sequence ID" value="KAJ3845252.1"/>
    <property type="molecule type" value="Genomic_DNA"/>
</dbReference>
<feature type="compositionally biased region" description="Low complexity" evidence="1">
    <location>
        <begin position="20"/>
        <end position="29"/>
    </location>
</feature>
<gene>
    <name evidence="3" type="ORF">F5878DRAFT_705647</name>
</gene>
<keyword evidence="2" id="KW-0472">Membrane</keyword>
<proteinExistence type="predicted"/>
<feature type="region of interest" description="Disordered" evidence="1">
    <location>
        <begin position="19"/>
        <end position="41"/>
    </location>
</feature>
<evidence type="ECO:0000313" key="3">
    <source>
        <dbReference type="EMBL" id="KAJ3845252.1"/>
    </source>
</evidence>
<feature type="transmembrane region" description="Helical" evidence="2">
    <location>
        <begin position="106"/>
        <end position="128"/>
    </location>
</feature>